<dbReference type="Proteomes" id="UP000059680">
    <property type="component" value="Chromosome 1"/>
</dbReference>
<name>A0A0P0VAF8_ORYSJ</name>
<sequence length="94" mass="10638">MTSERDDCNEHRSGSPRGAISCSHARRRDMLDEEALLGVVIIQDLAPRAFRVCLPSCAHGHHVVSHLLTPRWLQVSTHRHRLELCMGRPLPRNA</sequence>
<evidence type="ECO:0000313" key="3">
    <source>
        <dbReference type="Proteomes" id="UP000059680"/>
    </source>
</evidence>
<evidence type="ECO:0000313" key="2">
    <source>
        <dbReference type="EMBL" id="BAS75285.1"/>
    </source>
</evidence>
<keyword evidence="3" id="KW-1185">Reference proteome</keyword>
<feature type="region of interest" description="Disordered" evidence="1">
    <location>
        <begin position="1"/>
        <end position="24"/>
    </location>
</feature>
<dbReference type="AlphaFoldDB" id="A0A0P0VAF8"/>
<dbReference type="EMBL" id="AP014957">
    <property type="protein sequence ID" value="BAS75285.1"/>
    <property type="molecule type" value="Genomic_DNA"/>
</dbReference>
<reference evidence="2 3" key="2">
    <citation type="journal article" date="2013" name="Plant Cell Physiol.">
        <title>Rice Annotation Project Database (RAP-DB): an integrative and interactive database for rice genomics.</title>
        <authorList>
            <person name="Sakai H."/>
            <person name="Lee S.S."/>
            <person name="Tanaka T."/>
            <person name="Numa H."/>
            <person name="Kim J."/>
            <person name="Kawahara Y."/>
            <person name="Wakimoto H."/>
            <person name="Yang C.C."/>
            <person name="Iwamoto M."/>
            <person name="Abe T."/>
            <person name="Yamada Y."/>
            <person name="Muto A."/>
            <person name="Inokuchi H."/>
            <person name="Ikemura T."/>
            <person name="Matsumoto T."/>
            <person name="Sasaki T."/>
            <person name="Itoh T."/>
        </authorList>
    </citation>
    <scope>NUCLEOTIDE SEQUENCE [LARGE SCALE GENOMIC DNA]</scope>
    <source>
        <strain evidence="3">cv. Nipponbare</strain>
    </source>
</reference>
<dbReference type="InParanoid" id="A0A0P0VAF8"/>
<reference evidence="2 3" key="3">
    <citation type="journal article" date="2013" name="Rice">
        <title>Improvement of the Oryza sativa Nipponbare reference genome using next generation sequence and optical map data.</title>
        <authorList>
            <person name="Kawahara Y."/>
            <person name="de la Bastide M."/>
            <person name="Hamilton J.P."/>
            <person name="Kanamori H."/>
            <person name="McCombie W.R."/>
            <person name="Ouyang S."/>
            <person name="Schwartz D.C."/>
            <person name="Tanaka T."/>
            <person name="Wu J."/>
            <person name="Zhou S."/>
            <person name="Childs K.L."/>
            <person name="Davidson R.M."/>
            <person name="Lin H."/>
            <person name="Quesada-Ocampo L."/>
            <person name="Vaillancourt B."/>
            <person name="Sakai H."/>
            <person name="Lee S.S."/>
            <person name="Kim J."/>
            <person name="Numa H."/>
            <person name="Itoh T."/>
            <person name="Buell C.R."/>
            <person name="Matsumoto T."/>
        </authorList>
    </citation>
    <scope>NUCLEOTIDE SEQUENCE [LARGE SCALE GENOMIC DNA]</scope>
    <source>
        <strain evidence="3">cv. Nipponbare</strain>
    </source>
</reference>
<reference evidence="3" key="1">
    <citation type="journal article" date="2005" name="Nature">
        <title>The map-based sequence of the rice genome.</title>
        <authorList>
            <consortium name="International rice genome sequencing project (IRGSP)"/>
            <person name="Matsumoto T."/>
            <person name="Wu J."/>
            <person name="Kanamori H."/>
            <person name="Katayose Y."/>
            <person name="Fujisawa M."/>
            <person name="Namiki N."/>
            <person name="Mizuno H."/>
            <person name="Yamamoto K."/>
            <person name="Antonio B.A."/>
            <person name="Baba T."/>
            <person name="Sakata K."/>
            <person name="Nagamura Y."/>
            <person name="Aoki H."/>
            <person name="Arikawa K."/>
            <person name="Arita K."/>
            <person name="Bito T."/>
            <person name="Chiden Y."/>
            <person name="Fujitsuka N."/>
            <person name="Fukunaka R."/>
            <person name="Hamada M."/>
            <person name="Harada C."/>
            <person name="Hayashi A."/>
            <person name="Hijishita S."/>
            <person name="Honda M."/>
            <person name="Hosokawa S."/>
            <person name="Ichikawa Y."/>
            <person name="Idonuma A."/>
            <person name="Iijima M."/>
            <person name="Ikeda M."/>
            <person name="Ikeno M."/>
            <person name="Ito K."/>
            <person name="Ito S."/>
            <person name="Ito T."/>
            <person name="Ito Y."/>
            <person name="Ito Y."/>
            <person name="Iwabuchi A."/>
            <person name="Kamiya K."/>
            <person name="Karasawa W."/>
            <person name="Kurita K."/>
            <person name="Katagiri S."/>
            <person name="Kikuta A."/>
            <person name="Kobayashi H."/>
            <person name="Kobayashi N."/>
            <person name="Machita K."/>
            <person name="Maehara T."/>
            <person name="Masukawa M."/>
            <person name="Mizubayashi T."/>
            <person name="Mukai Y."/>
            <person name="Nagasaki H."/>
            <person name="Nagata Y."/>
            <person name="Naito S."/>
            <person name="Nakashima M."/>
            <person name="Nakama Y."/>
            <person name="Nakamichi Y."/>
            <person name="Nakamura M."/>
            <person name="Meguro A."/>
            <person name="Negishi M."/>
            <person name="Ohta I."/>
            <person name="Ohta T."/>
            <person name="Okamoto M."/>
            <person name="Ono N."/>
            <person name="Saji S."/>
            <person name="Sakaguchi M."/>
            <person name="Sakai K."/>
            <person name="Shibata M."/>
            <person name="Shimokawa T."/>
            <person name="Song J."/>
            <person name="Takazaki Y."/>
            <person name="Terasawa K."/>
            <person name="Tsugane M."/>
            <person name="Tsuji K."/>
            <person name="Ueda S."/>
            <person name="Waki K."/>
            <person name="Yamagata H."/>
            <person name="Yamamoto M."/>
            <person name="Yamamoto S."/>
            <person name="Yamane H."/>
            <person name="Yoshiki S."/>
            <person name="Yoshihara R."/>
            <person name="Yukawa K."/>
            <person name="Zhong H."/>
            <person name="Yano M."/>
            <person name="Yuan Q."/>
            <person name="Ouyang S."/>
            <person name="Liu J."/>
            <person name="Jones K.M."/>
            <person name="Gansberger K."/>
            <person name="Moffat K."/>
            <person name="Hill J."/>
            <person name="Bera J."/>
            <person name="Fadrosh D."/>
            <person name="Jin S."/>
            <person name="Johri S."/>
            <person name="Kim M."/>
            <person name="Overton L."/>
            <person name="Reardon M."/>
            <person name="Tsitrin T."/>
            <person name="Vuong H."/>
            <person name="Weaver B."/>
            <person name="Ciecko A."/>
            <person name="Tallon L."/>
            <person name="Jackson J."/>
            <person name="Pai G."/>
            <person name="Aken S.V."/>
            <person name="Utterback T."/>
            <person name="Reidmuller S."/>
            <person name="Feldblyum T."/>
            <person name="Hsiao J."/>
            <person name="Zismann V."/>
            <person name="Iobst S."/>
            <person name="de Vazeille A.R."/>
            <person name="Buell C.R."/>
            <person name="Ying K."/>
            <person name="Li Y."/>
            <person name="Lu T."/>
            <person name="Huang Y."/>
            <person name="Zhao Q."/>
            <person name="Feng Q."/>
            <person name="Zhang L."/>
            <person name="Zhu J."/>
            <person name="Weng Q."/>
            <person name="Mu J."/>
            <person name="Lu Y."/>
            <person name="Fan D."/>
            <person name="Liu Y."/>
            <person name="Guan J."/>
            <person name="Zhang Y."/>
            <person name="Yu S."/>
            <person name="Liu X."/>
            <person name="Zhang Y."/>
            <person name="Hong G."/>
            <person name="Han B."/>
            <person name="Choisne N."/>
            <person name="Demange N."/>
            <person name="Orjeda G."/>
            <person name="Samain S."/>
            <person name="Cattolico L."/>
            <person name="Pelletier E."/>
            <person name="Couloux A."/>
            <person name="Segurens B."/>
            <person name="Wincker P."/>
            <person name="D'Hont A."/>
            <person name="Scarpelli C."/>
            <person name="Weissenbach J."/>
            <person name="Salanoubat M."/>
            <person name="Quetier F."/>
            <person name="Yu Y."/>
            <person name="Kim H.R."/>
            <person name="Rambo T."/>
            <person name="Currie J."/>
            <person name="Collura K."/>
            <person name="Luo M."/>
            <person name="Yang T."/>
            <person name="Ammiraju J.S.S."/>
            <person name="Engler F."/>
            <person name="Soderlund C."/>
            <person name="Wing R.A."/>
            <person name="Palmer L.E."/>
            <person name="de la Bastide M."/>
            <person name="Spiegel L."/>
            <person name="Nascimento L."/>
            <person name="Zutavern T."/>
            <person name="O'Shaughnessy A."/>
            <person name="Dike S."/>
            <person name="Dedhia N."/>
            <person name="Preston R."/>
            <person name="Balija V."/>
            <person name="McCombie W.R."/>
            <person name="Chow T."/>
            <person name="Chen H."/>
            <person name="Chung M."/>
            <person name="Chen C."/>
            <person name="Shaw J."/>
            <person name="Wu H."/>
            <person name="Hsiao K."/>
            <person name="Chao Y."/>
            <person name="Chu M."/>
            <person name="Cheng C."/>
            <person name="Hour A."/>
            <person name="Lee P."/>
            <person name="Lin S."/>
            <person name="Lin Y."/>
            <person name="Liou J."/>
            <person name="Liu S."/>
            <person name="Hsing Y."/>
            <person name="Raghuvanshi S."/>
            <person name="Mohanty A."/>
            <person name="Bharti A.K."/>
            <person name="Gaur A."/>
            <person name="Gupta V."/>
            <person name="Kumar D."/>
            <person name="Ravi V."/>
            <person name="Vij S."/>
            <person name="Kapur A."/>
            <person name="Khurana P."/>
            <person name="Khurana P."/>
            <person name="Khurana J.P."/>
            <person name="Tyagi A.K."/>
            <person name="Gaikwad K."/>
            <person name="Singh A."/>
            <person name="Dalal V."/>
            <person name="Srivastava S."/>
            <person name="Dixit A."/>
            <person name="Pal A.K."/>
            <person name="Ghazi I.A."/>
            <person name="Yadav M."/>
            <person name="Pandit A."/>
            <person name="Bhargava A."/>
            <person name="Sureshbabu K."/>
            <person name="Batra K."/>
            <person name="Sharma T.R."/>
            <person name="Mohapatra T."/>
            <person name="Singh N.K."/>
            <person name="Messing J."/>
            <person name="Nelson A.B."/>
            <person name="Fuks G."/>
            <person name="Kavchok S."/>
            <person name="Keizer G."/>
            <person name="Linton E."/>
            <person name="Llaca V."/>
            <person name="Song R."/>
            <person name="Tanyolac B."/>
            <person name="Young S."/>
            <person name="Ho-Il K."/>
            <person name="Hahn J.H."/>
            <person name="Sangsakoo G."/>
            <person name="Vanavichit A."/>
            <person name="de Mattos Luiz.A.T."/>
            <person name="Zimmer P.D."/>
            <person name="Malone G."/>
            <person name="Dellagostin O."/>
            <person name="de Oliveira A.C."/>
            <person name="Bevan M."/>
            <person name="Bancroft I."/>
            <person name="Minx P."/>
            <person name="Cordum H."/>
            <person name="Wilson R."/>
            <person name="Cheng Z."/>
            <person name="Jin W."/>
            <person name="Jiang J."/>
            <person name="Leong S.A."/>
            <person name="Iwama H."/>
            <person name="Gojobori T."/>
            <person name="Itoh T."/>
            <person name="Niimura Y."/>
            <person name="Fujii Y."/>
            <person name="Habara T."/>
            <person name="Sakai H."/>
            <person name="Sato Y."/>
            <person name="Wilson G."/>
            <person name="Kumar K."/>
            <person name="McCouch S."/>
            <person name="Juretic N."/>
            <person name="Hoen D."/>
            <person name="Wright S."/>
            <person name="Bruskiewich R."/>
            <person name="Bureau T."/>
            <person name="Miyao A."/>
            <person name="Hirochika H."/>
            <person name="Nishikawa T."/>
            <person name="Kadowaki K."/>
            <person name="Sugiura M."/>
            <person name="Burr B."/>
            <person name="Sasaki T."/>
        </authorList>
    </citation>
    <scope>NUCLEOTIDE SEQUENCE [LARGE SCALE GENOMIC DNA]</scope>
    <source>
        <strain evidence="3">cv. Nipponbare</strain>
    </source>
</reference>
<gene>
    <name evidence="2" type="ordered locus">Os01g0855301</name>
    <name evidence="2" type="ORF">OSNPB_010855301</name>
</gene>
<accession>A0A0P0VAF8</accession>
<feature type="compositionally biased region" description="Basic and acidic residues" evidence="1">
    <location>
        <begin position="1"/>
        <end position="13"/>
    </location>
</feature>
<evidence type="ECO:0000256" key="1">
    <source>
        <dbReference type="SAM" id="MobiDB-lite"/>
    </source>
</evidence>
<organism evidence="2 3">
    <name type="scientific">Oryza sativa subsp. japonica</name>
    <name type="common">Rice</name>
    <dbReference type="NCBI Taxonomy" id="39947"/>
    <lineage>
        <taxon>Eukaryota</taxon>
        <taxon>Viridiplantae</taxon>
        <taxon>Streptophyta</taxon>
        <taxon>Embryophyta</taxon>
        <taxon>Tracheophyta</taxon>
        <taxon>Spermatophyta</taxon>
        <taxon>Magnoliopsida</taxon>
        <taxon>Liliopsida</taxon>
        <taxon>Poales</taxon>
        <taxon>Poaceae</taxon>
        <taxon>BOP clade</taxon>
        <taxon>Oryzoideae</taxon>
        <taxon>Oryzeae</taxon>
        <taxon>Oryzinae</taxon>
        <taxon>Oryza</taxon>
        <taxon>Oryza sativa</taxon>
    </lineage>
</organism>
<proteinExistence type="predicted"/>
<protein>
    <submittedName>
        <fullName evidence="2">Os01g0855301 protein</fullName>
    </submittedName>
</protein>
<dbReference type="PaxDb" id="39947-A0A0P0VAF8"/>